<comment type="cofactor">
    <cofactor evidence="7">
        <name>heme</name>
        <dbReference type="ChEBI" id="CHEBI:30413"/>
    </cofactor>
</comment>
<dbReference type="GO" id="GO:0016020">
    <property type="term" value="C:membrane"/>
    <property type="evidence" value="ECO:0007669"/>
    <property type="project" value="UniProtKB-SubCell"/>
</dbReference>
<protein>
    <recommendedName>
        <fullName evidence="12">Cytochrome P450</fullName>
    </recommendedName>
</protein>
<evidence type="ECO:0008006" key="12">
    <source>
        <dbReference type="Google" id="ProtNLM"/>
    </source>
</evidence>
<dbReference type="GO" id="GO:0004497">
    <property type="term" value="F:monooxygenase activity"/>
    <property type="evidence" value="ECO:0007669"/>
    <property type="project" value="UniProtKB-KW"/>
</dbReference>
<dbReference type="EMBL" id="JACEFO010001877">
    <property type="protein sequence ID" value="KAF8697115.1"/>
    <property type="molecule type" value="Genomic_DNA"/>
</dbReference>
<gene>
    <name evidence="10" type="ORF">HU200_036106</name>
</gene>
<evidence type="ECO:0000256" key="6">
    <source>
        <dbReference type="ARBA" id="ARBA00023136"/>
    </source>
</evidence>
<dbReference type="PRINTS" id="PR00463">
    <property type="entry name" value="EP450I"/>
</dbReference>
<dbReference type="SUPFAM" id="SSF48264">
    <property type="entry name" value="Cytochrome P450"/>
    <property type="match status" value="1"/>
</dbReference>
<evidence type="ECO:0000256" key="1">
    <source>
        <dbReference type="ARBA" id="ARBA00004167"/>
    </source>
</evidence>
<dbReference type="Pfam" id="PF00067">
    <property type="entry name" value="p450"/>
    <property type="match status" value="1"/>
</dbReference>
<feature type="transmembrane region" description="Helical" evidence="9">
    <location>
        <begin position="12"/>
        <end position="29"/>
    </location>
</feature>
<feature type="binding site" description="axial binding residue" evidence="7">
    <location>
        <position position="36"/>
    </location>
    <ligand>
        <name>heme</name>
        <dbReference type="ChEBI" id="CHEBI:30413"/>
    </ligand>
    <ligandPart>
        <name>Fe</name>
        <dbReference type="ChEBI" id="CHEBI:18248"/>
    </ligandPart>
</feature>
<dbReference type="GO" id="GO:0020037">
    <property type="term" value="F:heme binding"/>
    <property type="evidence" value="ECO:0007669"/>
    <property type="project" value="InterPro"/>
</dbReference>
<organism evidence="10 11">
    <name type="scientific">Digitaria exilis</name>
    <dbReference type="NCBI Taxonomy" id="1010633"/>
    <lineage>
        <taxon>Eukaryota</taxon>
        <taxon>Viridiplantae</taxon>
        <taxon>Streptophyta</taxon>
        <taxon>Embryophyta</taxon>
        <taxon>Tracheophyta</taxon>
        <taxon>Spermatophyta</taxon>
        <taxon>Magnoliopsida</taxon>
        <taxon>Liliopsida</taxon>
        <taxon>Poales</taxon>
        <taxon>Poaceae</taxon>
        <taxon>PACMAD clade</taxon>
        <taxon>Panicoideae</taxon>
        <taxon>Panicodae</taxon>
        <taxon>Paniceae</taxon>
        <taxon>Anthephorinae</taxon>
        <taxon>Digitaria</taxon>
    </lineage>
</organism>
<dbReference type="Proteomes" id="UP000636709">
    <property type="component" value="Unassembled WGS sequence"/>
</dbReference>
<comment type="subcellular location">
    <subcellularLocation>
        <location evidence="1">Membrane</location>
        <topology evidence="1">Single-pass membrane protein</topology>
    </subcellularLocation>
</comment>
<keyword evidence="5 8" id="KW-0560">Oxidoreductase</keyword>
<dbReference type="InterPro" id="IPR050193">
    <property type="entry name" value="Cytochrome_P450_71"/>
</dbReference>
<proteinExistence type="inferred from homology"/>
<dbReference type="GO" id="GO:0016705">
    <property type="term" value="F:oxidoreductase activity, acting on paired donors, with incorporation or reduction of molecular oxygen"/>
    <property type="evidence" value="ECO:0007669"/>
    <property type="project" value="InterPro"/>
</dbReference>
<dbReference type="Gene3D" id="1.10.630.10">
    <property type="entry name" value="Cytochrome P450"/>
    <property type="match status" value="1"/>
</dbReference>
<evidence type="ECO:0000256" key="7">
    <source>
        <dbReference type="PIRSR" id="PIRSR602401-1"/>
    </source>
</evidence>
<keyword evidence="11" id="KW-1185">Reference proteome</keyword>
<name>A0A835BSK4_9POAL</name>
<dbReference type="InterPro" id="IPR017972">
    <property type="entry name" value="Cyt_P450_CS"/>
</dbReference>
<dbReference type="AlphaFoldDB" id="A0A835BSK4"/>
<dbReference type="OrthoDB" id="681344at2759"/>
<dbReference type="GO" id="GO:0005506">
    <property type="term" value="F:iron ion binding"/>
    <property type="evidence" value="ECO:0007669"/>
    <property type="project" value="InterPro"/>
</dbReference>
<dbReference type="PANTHER" id="PTHR47956">
    <property type="entry name" value="CYTOCHROME P450 71B11-RELATED"/>
    <property type="match status" value="1"/>
</dbReference>
<reference evidence="10" key="1">
    <citation type="submission" date="2020-07" db="EMBL/GenBank/DDBJ databases">
        <title>Genome sequence and genetic diversity analysis of an under-domesticated orphan crop, white fonio (Digitaria exilis).</title>
        <authorList>
            <person name="Bennetzen J.L."/>
            <person name="Chen S."/>
            <person name="Ma X."/>
            <person name="Wang X."/>
            <person name="Yssel A.E.J."/>
            <person name="Chaluvadi S.R."/>
            <person name="Johnson M."/>
            <person name="Gangashetty P."/>
            <person name="Hamidou F."/>
            <person name="Sanogo M.D."/>
            <person name="Zwaenepoel A."/>
            <person name="Wallace J."/>
            <person name="Van De Peer Y."/>
            <person name="Van Deynze A."/>
        </authorList>
    </citation>
    <scope>NUCLEOTIDE SEQUENCE</scope>
    <source>
        <tissue evidence="10">Leaves</tissue>
    </source>
</reference>
<comment type="caution">
    <text evidence="10">The sequence shown here is derived from an EMBL/GenBank/DDBJ whole genome shotgun (WGS) entry which is preliminary data.</text>
</comment>
<evidence type="ECO:0000256" key="3">
    <source>
        <dbReference type="ARBA" id="ARBA00022692"/>
    </source>
</evidence>
<keyword evidence="3 9" id="KW-0812">Transmembrane</keyword>
<evidence type="ECO:0000256" key="4">
    <source>
        <dbReference type="ARBA" id="ARBA00022989"/>
    </source>
</evidence>
<comment type="similarity">
    <text evidence="2 8">Belongs to the cytochrome P450 family.</text>
</comment>
<dbReference type="InterPro" id="IPR036396">
    <property type="entry name" value="Cyt_P450_sf"/>
</dbReference>
<evidence type="ECO:0000313" key="11">
    <source>
        <dbReference type="Proteomes" id="UP000636709"/>
    </source>
</evidence>
<evidence type="ECO:0000256" key="5">
    <source>
        <dbReference type="ARBA" id="ARBA00023002"/>
    </source>
</evidence>
<keyword evidence="6 9" id="KW-0472">Membrane</keyword>
<dbReference type="PROSITE" id="PS00086">
    <property type="entry name" value="CYTOCHROME_P450"/>
    <property type="match status" value="1"/>
</dbReference>
<keyword evidence="8" id="KW-0503">Monooxygenase</keyword>
<dbReference type="PANTHER" id="PTHR47956:SF138">
    <property type="entry name" value="CYTOCHROME P450"/>
    <property type="match status" value="1"/>
</dbReference>
<sequence length="99" mass="11066">MPHLSLEDCNIGGYVVPVGTTVFVNFLPFGSGRRMCPGMNFALALIELMLVNLVYHFDWEMPRGVKEIDMTEVFGLTVHQKDKLILTPRLSCVAQPLEG</sequence>
<keyword evidence="7 8" id="KW-0408">Iron</keyword>
<keyword evidence="4 9" id="KW-1133">Transmembrane helix</keyword>
<evidence type="ECO:0000256" key="8">
    <source>
        <dbReference type="RuleBase" id="RU000461"/>
    </source>
</evidence>
<accession>A0A835BSK4</accession>
<keyword evidence="7 8" id="KW-0479">Metal-binding</keyword>
<evidence type="ECO:0000256" key="2">
    <source>
        <dbReference type="ARBA" id="ARBA00010617"/>
    </source>
</evidence>
<dbReference type="InterPro" id="IPR002401">
    <property type="entry name" value="Cyt_P450_E_grp-I"/>
</dbReference>
<keyword evidence="7 8" id="KW-0349">Heme</keyword>
<dbReference type="InterPro" id="IPR001128">
    <property type="entry name" value="Cyt_P450"/>
</dbReference>
<evidence type="ECO:0000256" key="9">
    <source>
        <dbReference type="SAM" id="Phobius"/>
    </source>
</evidence>
<evidence type="ECO:0000313" key="10">
    <source>
        <dbReference type="EMBL" id="KAF8697115.1"/>
    </source>
</evidence>